<gene>
    <name evidence="2" type="ORF">GR303_14645</name>
</gene>
<keyword evidence="3" id="KW-1185">Reference proteome</keyword>
<dbReference type="RefSeq" id="WP_161722989.1">
    <property type="nucleotide sequence ID" value="NZ_JAAAXI010000006.1"/>
</dbReference>
<sequence>MTAAADPSYNTVYEKLVLREDDLVGLISYALYKQRKRSWIVDFKAQKGRAPNKDEENSYLIGETTSSRLNDYRQQAEAILGAYADEVVKSAAPEIQKAAIAGRIEQALAWYQQIPGGFVAALSYTIFLICIVLVLKYAGIDLLSILQSAR</sequence>
<proteinExistence type="predicted"/>
<keyword evidence="1" id="KW-0472">Membrane</keyword>
<reference evidence="2 3" key="1">
    <citation type="submission" date="2020-01" db="EMBL/GenBank/DDBJ databases">
        <title>Microvirga sp. nov., an arsenate reduction bacterium isolated from Tibet hotspring sediments.</title>
        <authorList>
            <person name="Yuan C.-G."/>
        </authorList>
    </citation>
    <scope>NUCLEOTIDE SEQUENCE [LARGE SCALE GENOMIC DNA]</scope>
    <source>
        <strain evidence="2 3">SYSU G3D203</strain>
    </source>
</reference>
<accession>A0ABW9Z3N5</accession>
<organism evidence="2 3">
    <name type="scientific">Microvirga arsenatis</name>
    <dbReference type="NCBI Taxonomy" id="2692265"/>
    <lineage>
        <taxon>Bacteria</taxon>
        <taxon>Pseudomonadati</taxon>
        <taxon>Pseudomonadota</taxon>
        <taxon>Alphaproteobacteria</taxon>
        <taxon>Hyphomicrobiales</taxon>
        <taxon>Methylobacteriaceae</taxon>
        <taxon>Microvirga</taxon>
    </lineage>
</organism>
<evidence type="ECO:0000256" key="1">
    <source>
        <dbReference type="SAM" id="Phobius"/>
    </source>
</evidence>
<protein>
    <submittedName>
        <fullName evidence="2">Uncharacterized protein</fullName>
    </submittedName>
</protein>
<name>A0ABW9Z3N5_9HYPH</name>
<feature type="transmembrane region" description="Helical" evidence="1">
    <location>
        <begin position="118"/>
        <end position="140"/>
    </location>
</feature>
<dbReference type="EMBL" id="JAAAXJ010000007">
    <property type="protein sequence ID" value="NBJ25596.1"/>
    <property type="molecule type" value="Genomic_DNA"/>
</dbReference>
<evidence type="ECO:0000313" key="2">
    <source>
        <dbReference type="EMBL" id="NBJ25596.1"/>
    </source>
</evidence>
<dbReference type="Proteomes" id="UP000818323">
    <property type="component" value="Unassembled WGS sequence"/>
</dbReference>
<evidence type="ECO:0000313" key="3">
    <source>
        <dbReference type="Proteomes" id="UP000818323"/>
    </source>
</evidence>
<comment type="caution">
    <text evidence="2">The sequence shown here is derived from an EMBL/GenBank/DDBJ whole genome shotgun (WGS) entry which is preliminary data.</text>
</comment>
<keyword evidence="1" id="KW-0812">Transmembrane</keyword>
<keyword evidence="1" id="KW-1133">Transmembrane helix</keyword>